<accession>A0A2T0GZ65</accession>
<dbReference type="STRING" id="1050202.GCA_000384035_02140"/>
<evidence type="ECO:0000313" key="9">
    <source>
        <dbReference type="Proteomes" id="UP000239352"/>
    </source>
</evidence>
<dbReference type="FunFam" id="1.10.630.10:FF:000018">
    <property type="entry name" value="Cytochrome P450 monooxygenase"/>
    <property type="match status" value="1"/>
</dbReference>
<dbReference type="Proteomes" id="UP000239352">
    <property type="component" value="Unassembled WGS sequence"/>
</dbReference>
<dbReference type="RefSeq" id="WP_106112844.1">
    <property type="nucleotide sequence ID" value="NZ_PVSR01000004.1"/>
</dbReference>
<evidence type="ECO:0000256" key="4">
    <source>
        <dbReference type="ARBA" id="ARBA00023002"/>
    </source>
</evidence>
<evidence type="ECO:0000256" key="1">
    <source>
        <dbReference type="ARBA" id="ARBA00010617"/>
    </source>
</evidence>
<dbReference type="GO" id="GO:0005506">
    <property type="term" value="F:iron ion binding"/>
    <property type="evidence" value="ECO:0007669"/>
    <property type="project" value="InterPro"/>
</dbReference>
<dbReference type="PROSITE" id="PS00086">
    <property type="entry name" value="CYTOCHROME_P450"/>
    <property type="match status" value="1"/>
</dbReference>
<dbReference type="CDD" id="cd11029">
    <property type="entry name" value="CYP107-like"/>
    <property type="match status" value="1"/>
</dbReference>
<dbReference type="Pfam" id="PF00067">
    <property type="entry name" value="p450"/>
    <property type="match status" value="1"/>
</dbReference>
<dbReference type="FunCoup" id="A0A2T0GZ65">
    <property type="interactions" value="3"/>
</dbReference>
<reference evidence="8 9" key="1">
    <citation type="submission" date="2018-03" db="EMBL/GenBank/DDBJ databases">
        <title>Actinopolyspora mortivallis from Sahara, screening for active biomolecules.</title>
        <authorList>
            <person name="Selama O."/>
            <person name="Wellington E.M.H."/>
            <person name="Hacene H."/>
        </authorList>
    </citation>
    <scope>NUCLEOTIDE SEQUENCE [LARGE SCALE GENOMIC DNA]</scope>
    <source>
        <strain evidence="8 9">M5A</strain>
    </source>
</reference>
<organism evidence="8 9">
    <name type="scientific">Actinopolyspora mortivallis</name>
    <dbReference type="NCBI Taxonomy" id="33906"/>
    <lineage>
        <taxon>Bacteria</taxon>
        <taxon>Bacillati</taxon>
        <taxon>Actinomycetota</taxon>
        <taxon>Actinomycetes</taxon>
        <taxon>Actinopolysporales</taxon>
        <taxon>Actinopolysporaceae</taxon>
        <taxon>Actinopolyspora</taxon>
    </lineage>
</organism>
<proteinExistence type="inferred from homology"/>
<evidence type="ECO:0000256" key="2">
    <source>
        <dbReference type="ARBA" id="ARBA00022617"/>
    </source>
</evidence>
<keyword evidence="3 7" id="KW-0479">Metal-binding</keyword>
<gene>
    <name evidence="8" type="ORF">CEP50_05585</name>
</gene>
<comment type="caution">
    <text evidence="8">The sequence shown here is derived from an EMBL/GenBank/DDBJ whole genome shotgun (WGS) entry which is preliminary data.</text>
</comment>
<comment type="similarity">
    <text evidence="1 7">Belongs to the cytochrome P450 family.</text>
</comment>
<keyword evidence="2 7" id="KW-0349">Heme</keyword>
<evidence type="ECO:0000313" key="8">
    <source>
        <dbReference type="EMBL" id="PRW64394.1"/>
    </source>
</evidence>
<dbReference type="Gene3D" id="1.10.630.10">
    <property type="entry name" value="Cytochrome P450"/>
    <property type="match status" value="1"/>
</dbReference>
<sequence length="414" mass="46417">MTASQQCPHTAPSVLDDEFLQDPYVHYARMRENDPTRRVKTVTGMPVWLVTRYADAKAALTDQRLRKDYREIRRVMDNKAAEEGAEHPDIGDAVQAHMLNMDPPDHTRLRKLVVKAFTARRVEALRPRVEEITRELLDDMAARAAEGETEIDLLDAFAFPLPIRVICELLGVPEDRRDDFRTWSNNVVSGKDPRAAEHAAAAMAEYLLELIETKRTHPGEDLLTGLIESSEDSDRLQGNELVAMVFLLLVAGHETTVNLIGNGTLALLDSPDQHEKLRTEPERAAKVVEEALRFDGPVNLATLRFTSEPVTVGEVEIPEGELVLVSLASANRDEDRFPDAQRFDQDRATGGHLAFGHGIHFCVGAPLARLEGEIALRQLSERFPNMTLAVPREELRYRFSTLMRGLERLPVTPA</sequence>
<evidence type="ECO:0000256" key="7">
    <source>
        <dbReference type="RuleBase" id="RU000461"/>
    </source>
</evidence>
<keyword evidence="6 7" id="KW-0503">Monooxygenase</keyword>
<keyword evidence="4 7" id="KW-0560">Oxidoreductase</keyword>
<evidence type="ECO:0000256" key="6">
    <source>
        <dbReference type="ARBA" id="ARBA00023033"/>
    </source>
</evidence>
<evidence type="ECO:0000256" key="5">
    <source>
        <dbReference type="ARBA" id="ARBA00023004"/>
    </source>
</evidence>
<dbReference type="GO" id="GO:0016705">
    <property type="term" value="F:oxidoreductase activity, acting on paired donors, with incorporation or reduction of molecular oxygen"/>
    <property type="evidence" value="ECO:0007669"/>
    <property type="project" value="InterPro"/>
</dbReference>
<dbReference type="InterPro" id="IPR002397">
    <property type="entry name" value="Cyt_P450_B"/>
</dbReference>
<protein>
    <submittedName>
        <fullName evidence="8">Cytochrome P450</fullName>
    </submittedName>
</protein>
<keyword evidence="5 7" id="KW-0408">Iron</keyword>
<dbReference type="InterPro" id="IPR036396">
    <property type="entry name" value="Cyt_P450_sf"/>
</dbReference>
<dbReference type="InParanoid" id="A0A2T0GZ65"/>
<dbReference type="PRINTS" id="PR00359">
    <property type="entry name" value="BP450"/>
</dbReference>
<dbReference type="AlphaFoldDB" id="A0A2T0GZ65"/>
<dbReference type="SUPFAM" id="SSF48264">
    <property type="entry name" value="Cytochrome P450"/>
    <property type="match status" value="1"/>
</dbReference>
<dbReference type="GO" id="GO:0004497">
    <property type="term" value="F:monooxygenase activity"/>
    <property type="evidence" value="ECO:0007669"/>
    <property type="project" value="UniProtKB-KW"/>
</dbReference>
<dbReference type="PANTHER" id="PTHR46696">
    <property type="entry name" value="P450, PUTATIVE (EUROFUNG)-RELATED"/>
    <property type="match status" value="1"/>
</dbReference>
<dbReference type="InterPro" id="IPR017972">
    <property type="entry name" value="Cyt_P450_CS"/>
</dbReference>
<dbReference type="InterPro" id="IPR001128">
    <property type="entry name" value="Cyt_P450"/>
</dbReference>
<evidence type="ECO:0000256" key="3">
    <source>
        <dbReference type="ARBA" id="ARBA00022723"/>
    </source>
</evidence>
<keyword evidence="9" id="KW-1185">Reference proteome</keyword>
<dbReference type="GO" id="GO:0020037">
    <property type="term" value="F:heme binding"/>
    <property type="evidence" value="ECO:0007669"/>
    <property type="project" value="InterPro"/>
</dbReference>
<dbReference type="EMBL" id="PVSR01000004">
    <property type="protein sequence ID" value="PRW64394.1"/>
    <property type="molecule type" value="Genomic_DNA"/>
</dbReference>
<dbReference type="PANTHER" id="PTHR46696:SF1">
    <property type="entry name" value="CYTOCHROME P450 YJIB-RELATED"/>
    <property type="match status" value="1"/>
</dbReference>
<name>A0A2T0GZ65_ACTMO</name>